<dbReference type="STRING" id="310780.SAMN05216267_11006"/>
<dbReference type="EMBL" id="FODD01000100">
    <property type="protein sequence ID" value="SEP09557.1"/>
    <property type="molecule type" value="Genomic_DNA"/>
</dbReference>
<feature type="chain" id="PRO_5010296680" evidence="1">
    <location>
        <begin position="35"/>
        <end position="476"/>
    </location>
</feature>
<proteinExistence type="predicted"/>
<dbReference type="PROSITE" id="PS51318">
    <property type="entry name" value="TAT"/>
    <property type="match status" value="1"/>
</dbReference>
<keyword evidence="1" id="KW-0732">Signal</keyword>
<dbReference type="AlphaFoldDB" id="A0A1H8V2U6"/>
<sequence length="476" mass="48134">MTILHVPRRRAAALTTALAAAAAAALAAAAPAGAADPTDPVLTMQQPAAQAVATAAAPGAVTTITPSLMYTISGTSVNTQATITIDARRLAKIADVTFSDNCTVQQSVATCGEFLWWDDVAPNSRYGLMTQMQVSAKAGVAAGAAASYTVSGTADHATFVGTTGSVRIGGPAFAQGGLTGSTGLAVGSTVSEPLEFTNRGDRPAAAAQALFMASPGLTFADHFANCTYSSVPNDRQAEEALCTFPGPIQIGEHVALATPVRLNVTSTAYATYLDALTAPEGDPSIVAQTTGRTWTKGTGAALGLTVLDPGQTSTVPAGKVSLDFSDGSSDYAVASLRAVNTADFSVTGASSQAAQGSTVEMDFSMLNNGPATIFNRGGDSVGISVTPPPGTTIVGSSANCQPSQYDNPEVTAHGPYACSGGYLVPAGQMTPFSLTLRVDSVVAGATGTVAMDWGDPSWRPDYDQNAADDSATLTLN</sequence>
<dbReference type="InterPro" id="IPR006311">
    <property type="entry name" value="TAT_signal"/>
</dbReference>
<evidence type="ECO:0000313" key="3">
    <source>
        <dbReference type="Proteomes" id="UP000181951"/>
    </source>
</evidence>
<evidence type="ECO:0000313" key="2">
    <source>
        <dbReference type="EMBL" id="SEP09557.1"/>
    </source>
</evidence>
<organism evidence="2 3">
    <name type="scientific">Actinacidiphila rubida</name>
    <dbReference type="NCBI Taxonomy" id="310780"/>
    <lineage>
        <taxon>Bacteria</taxon>
        <taxon>Bacillati</taxon>
        <taxon>Actinomycetota</taxon>
        <taxon>Actinomycetes</taxon>
        <taxon>Kitasatosporales</taxon>
        <taxon>Streptomycetaceae</taxon>
        <taxon>Actinacidiphila</taxon>
    </lineage>
</organism>
<accession>A0A1H8V2U6</accession>
<feature type="signal peptide" evidence="1">
    <location>
        <begin position="1"/>
        <end position="34"/>
    </location>
</feature>
<keyword evidence="3" id="KW-1185">Reference proteome</keyword>
<evidence type="ECO:0000256" key="1">
    <source>
        <dbReference type="SAM" id="SignalP"/>
    </source>
</evidence>
<reference evidence="2 3" key="1">
    <citation type="submission" date="2016-10" db="EMBL/GenBank/DDBJ databases">
        <authorList>
            <person name="de Groot N.N."/>
        </authorList>
    </citation>
    <scope>NUCLEOTIDE SEQUENCE [LARGE SCALE GENOMIC DNA]</scope>
    <source>
        <strain evidence="2 3">CGMCC 4.2026</strain>
    </source>
</reference>
<dbReference type="RefSeq" id="WP_069467256.1">
    <property type="nucleotide sequence ID" value="NZ_FODD01000100.1"/>
</dbReference>
<name>A0A1H8V2U6_9ACTN</name>
<dbReference type="Proteomes" id="UP000181951">
    <property type="component" value="Unassembled WGS sequence"/>
</dbReference>
<protein>
    <submittedName>
        <fullName evidence="2">Uncharacterized protein</fullName>
    </submittedName>
</protein>
<gene>
    <name evidence="2" type="ORF">SAMN05216267_11006</name>
</gene>